<proteinExistence type="predicted"/>
<accession>A0ABS6K280</accession>
<evidence type="ECO:0000313" key="3">
    <source>
        <dbReference type="Proteomes" id="UP000790580"/>
    </source>
</evidence>
<protein>
    <submittedName>
        <fullName evidence="2">Cytochrome c oxidase subunit 2A</fullName>
    </submittedName>
</protein>
<keyword evidence="3" id="KW-1185">Reference proteome</keyword>
<comment type="caution">
    <text evidence="2">The sequence shown here is derived from an EMBL/GenBank/DDBJ whole genome shotgun (WGS) entry which is preliminary data.</text>
</comment>
<dbReference type="InterPro" id="IPR012538">
    <property type="entry name" value="Cyt_c_oxidase_su2a"/>
</dbReference>
<dbReference type="Pfam" id="PF08113">
    <property type="entry name" value="CoxIIa"/>
    <property type="match status" value="1"/>
</dbReference>
<keyword evidence="1" id="KW-0472">Membrane</keyword>
<keyword evidence="1" id="KW-1133">Transmembrane helix</keyword>
<name>A0ABS6K280_9BACI</name>
<evidence type="ECO:0000313" key="2">
    <source>
        <dbReference type="EMBL" id="MBU9723792.1"/>
    </source>
</evidence>
<organism evidence="2 3">
    <name type="scientific">Evansella alkalicola</name>
    <dbReference type="NCBI Taxonomy" id="745819"/>
    <lineage>
        <taxon>Bacteria</taxon>
        <taxon>Bacillati</taxon>
        <taxon>Bacillota</taxon>
        <taxon>Bacilli</taxon>
        <taxon>Bacillales</taxon>
        <taxon>Bacillaceae</taxon>
        <taxon>Evansella</taxon>
    </lineage>
</organism>
<reference evidence="2 3" key="1">
    <citation type="submission" date="2021-06" db="EMBL/GenBank/DDBJ databases">
        <title>Bacillus sp. RD4P76, an endophyte from a halophyte.</title>
        <authorList>
            <person name="Sun J.-Q."/>
        </authorList>
    </citation>
    <scope>NUCLEOTIDE SEQUENCE [LARGE SCALE GENOMIC DNA]</scope>
    <source>
        <strain evidence="2 3">JCM 17098</strain>
    </source>
</reference>
<feature type="transmembrane region" description="Helical" evidence="1">
    <location>
        <begin position="27"/>
        <end position="49"/>
    </location>
</feature>
<evidence type="ECO:0000256" key="1">
    <source>
        <dbReference type="SAM" id="Phobius"/>
    </source>
</evidence>
<sequence>MSKTNLETNHNVTVTKKEDESSLKGTLIFVFFVGGFILVSWLVVFFLFLSRT</sequence>
<keyword evidence="1" id="KW-0812">Transmembrane</keyword>
<dbReference type="EMBL" id="JAHQCR010000086">
    <property type="protein sequence ID" value="MBU9723792.1"/>
    <property type="molecule type" value="Genomic_DNA"/>
</dbReference>
<gene>
    <name evidence="2" type="ORF">KS407_20430</name>
</gene>
<dbReference type="Proteomes" id="UP000790580">
    <property type="component" value="Unassembled WGS sequence"/>
</dbReference>
<dbReference type="RefSeq" id="WP_088073271.1">
    <property type="nucleotide sequence ID" value="NZ_JAHQCR010000086.1"/>
</dbReference>